<dbReference type="Pfam" id="PF21023">
    <property type="entry name" value="DENR_N"/>
    <property type="match status" value="1"/>
</dbReference>
<dbReference type="CDD" id="cd11607">
    <property type="entry name" value="DENR_C"/>
    <property type="match status" value="1"/>
</dbReference>
<comment type="subunit">
    <text evidence="2">Interacts with the 40S ribosomal subunit.</text>
</comment>
<comment type="similarity">
    <text evidence="1">Belongs to the DENR family.</text>
</comment>
<evidence type="ECO:0000313" key="8">
    <source>
        <dbReference type="Proteomes" id="UP001383192"/>
    </source>
</evidence>
<dbReference type="InterPro" id="IPR048517">
    <property type="entry name" value="DENR_N"/>
</dbReference>
<gene>
    <name evidence="7" type="primary">TMA22</name>
    <name evidence="7" type="ORF">VNI00_004830</name>
</gene>
<dbReference type="InterPro" id="IPR001950">
    <property type="entry name" value="SUI1"/>
</dbReference>
<keyword evidence="5" id="KW-0812">Transmembrane</keyword>
<dbReference type="GO" id="GO:0001731">
    <property type="term" value="P:formation of translation preinitiation complex"/>
    <property type="evidence" value="ECO:0007669"/>
    <property type="project" value="TreeGrafter"/>
</dbReference>
<dbReference type="Proteomes" id="UP001383192">
    <property type="component" value="Unassembled WGS sequence"/>
</dbReference>
<protein>
    <recommendedName>
        <fullName evidence="3">Translation machinery-associated protein 22</fullName>
    </recommendedName>
</protein>
<evidence type="ECO:0000256" key="1">
    <source>
        <dbReference type="ARBA" id="ARBA00007514"/>
    </source>
</evidence>
<accession>A0AAW0DHW4</accession>
<feature type="domain" description="SUI1" evidence="6">
    <location>
        <begin position="144"/>
        <end position="215"/>
    </location>
</feature>
<feature type="region of interest" description="Disordered" evidence="4">
    <location>
        <begin position="1"/>
        <end position="33"/>
    </location>
</feature>
<sequence length="239" mass="26231">MPAKKNRDKKAAAAAEPEPTPASESTEPAPEPRPPVQVLYCAVCTFPPEYCEFGSSLTRCKTWLQENHAELFEKYYSEEALQSKLGTLSVEAQSKLEKDTAKKEAKAEAKADAALKKKMSSPVRRSQILLLHLILTLTVGTSQVTIKRIERNKRKHVTAIHGLEAFDIDLKKAAKQFASKFATGASVTKNPQGQDEIVIQGDVSDEVLEMIEGEVGILKGIPADNVEIKEDKKKKGGDD</sequence>
<proteinExistence type="inferred from homology"/>
<evidence type="ECO:0000256" key="3">
    <source>
        <dbReference type="ARBA" id="ARBA00020058"/>
    </source>
</evidence>
<dbReference type="SUPFAM" id="SSF55159">
    <property type="entry name" value="eIF1-like"/>
    <property type="match status" value="1"/>
</dbReference>
<feature type="transmembrane region" description="Helical" evidence="5">
    <location>
        <begin position="128"/>
        <end position="146"/>
    </location>
</feature>
<dbReference type="InterPro" id="IPR050318">
    <property type="entry name" value="DENR/SUI1_TIF"/>
</dbReference>
<evidence type="ECO:0000256" key="2">
    <source>
        <dbReference type="ARBA" id="ARBA00011742"/>
    </source>
</evidence>
<name>A0AAW0DHW4_9AGAR</name>
<comment type="caution">
    <text evidence="7">The sequence shown here is derived from an EMBL/GenBank/DDBJ whole genome shotgun (WGS) entry which is preliminary data.</text>
</comment>
<keyword evidence="8" id="KW-1185">Reference proteome</keyword>
<evidence type="ECO:0000313" key="7">
    <source>
        <dbReference type="EMBL" id="KAK7051330.1"/>
    </source>
</evidence>
<dbReference type="AlphaFoldDB" id="A0AAW0DHW4"/>
<dbReference type="GO" id="GO:0003743">
    <property type="term" value="F:translation initiation factor activity"/>
    <property type="evidence" value="ECO:0007669"/>
    <property type="project" value="InterPro"/>
</dbReference>
<dbReference type="Gene3D" id="3.30.780.10">
    <property type="entry name" value="SUI1-like domain"/>
    <property type="match status" value="1"/>
</dbReference>
<dbReference type="InterPro" id="IPR046447">
    <property type="entry name" value="DENR_C"/>
</dbReference>
<dbReference type="PANTHER" id="PTHR12789:SF0">
    <property type="entry name" value="DENSITY-REGULATED PROTEIN"/>
    <property type="match status" value="1"/>
</dbReference>
<feature type="compositionally biased region" description="Low complexity" evidence="4">
    <location>
        <begin position="12"/>
        <end position="28"/>
    </location>
</feature>
<dbReference type="Pfam" id="PF01253">
    <property type="entry name" value="SUI1"/>
    <property type="match status" value="1"/>
</dbReference>
<keyword evidence="5" id="KW-0472">Membrane</keyword>
<dbReference type="InterPro" id="IPR036877">
    <property type="entry name" value="SUI1_dom_sf"/>
</dbReference>
<dbReference type="EMBL" id="JAYKXP010000013">
    <property type="protein sequence ID" value="KAK7051330.1"/>
    <property type="molecule type" value="Genomic_DNA"/>
</dbReference>
<evidence type="ECO:0000259" key="6">
    <source>
        <dbReference type="PROSITE" id="PS50296"/>
    </source>
</evidence>
<organism evidence="7 8">
    <name type="scientific">Paramarasmius palmivorus</name>
    <dbReference type="NCBI Taxonomy" id="297713"/>
    <lineage>
        <taxon>Eukaryota</taxon>
        <taxon>Fungi</taxon>
        <taxon>Dikarya</taxon>
        <taxon>Basidiomycota</taxon>
        <taxon>Agaricomycotina</taxon>
        <taxon>Agaricomycetes</taxon>
        <taxon>Agaricomycetidae</taxon>
        <taxon>Agaricales</taxon>
        <taxon>Marasmiineae</taxon>
        <taxon>Marasmiaceae</taxon>
        <taxon>Paramarasmius</taxon>
    </lineage>
</organism>
<dbReference type="PANTHER" id="PTHR12789">
    <property type="entry name" value="DENSITY-REGULATED PROTEIN HOMOLOG"/>
    <property type="match status" value="1"/>
</dbReference>
<reference evidence="7 8" key="1">
    <citation type="submission" date="2024-01" db="EMBL/GenBank/DDBJ databases">
        <title>A draft genome for a cacao thread blight-causing isolate of Paramarasmius palmivorus.</title>
        <authorList>
            <person name="Baruah I.K."/>
            <person name="Bukari Y."/>
            <person name="Amoako-Attah I."/>
            <person name="Meinhardt L.W."/>
            <person name="Bailey B.A."/>
            <person name="Cohen S.P."/>
        </authorList>
    </citation>
    <scope>NUCLEOTIDE SEQUENCE [LARGE SCALE GENOMIC DNA]</scope>
    <source>
        <strain evidence="7 8">GH-12</strain>
    </source>
</reference>
<evidence type="ECO:0000256" key="4">
    <source>
        <dbReference type="SAM" id="MobiDB-lite"/>
    </source>
</evidence>
<dbReference type="PROSITE" id="PS50296">
    <property type="entry name" value="SUI1"/>
    <property type="match status" value="1"/>
</dbReference>
<keyword evidence="5" id="KW-1133">Transmembrane helix</keyword>
<dbReference type="GO" id="GO:0002188">
    <property type="term" value="P:translation reinitiation"/>
    <property type="evidence" value="ECO:0007669"/>
    <property type="project" value="TreeGrafter"/>
</dbReference>
<dbReference type="GO" id="GO:0003729">
    <property type="term" value="F:mRNA binding"/>
    <property type="evidence" value="ECO:0007669"/>
    <property type="project" value="TreeGrafter"/>
</dbReference>
<evidence type="ECO:0000256" key="5">
    <source>
        <dbReference type="SAM" id="Phobius"/>
    </source>
</evidence>